<evidence type="ECO:0000256" key="1">
    <source>
        <dbReference type="SAM" id="Phobius"/>
    </source>
</evidence>
<evidence type="ECO:0000313" key="3">
    <source>
        <dbReference type="Proteomes" id="UP000017170"/>
    </source>
</evidence>
<dbReference type="RefSeq" id="WP_022627586.1">
    <property type="nucleotide sequence ID" value="NZ_ATAE01000013.1"/>
</dbReference>
<keyword evidence="1" id="KW-1133">Transmembrane helix</keyword>
<name>U6SQE4_9BACI</name>
<feature type="transmembrane region" description="Helical" evidence="1">
    <location>
        <begin position="12"/>
        <end position="32"/>
    </location>
</feature>
<feature type="transmembrane region" description="Helical" evidence="1">
    <location>
        <begin position="107"/>
        <end position="126"/>
    </location>
</feature>
<keyword evidence="1" id="KW-0472">Membrane</keyword>
<protein>
    <submittedName>
        <fullName evidence="2">Uncharacterized protein</fullName>
    </submittedName>
</protein>
<dbReference type="PATRIC" id="fig|1188261.3.peg.1261"/>
<feature type="transmembrane region" description="Helical" evidence="1">
    <location>
        <begin position="78"/>
        <end position="101"/>
    </location>
</feature>
<dbReference type="AlphaFoldDB" id="U6SQE4"/>
<evidence type="ECO:0000313" key="2">
    <source>
        <dbReference type="EMBL" id="ERN53929.1"/>
    </source>
</evidence>
<sequence>MSHFKSTIRTLILAFILLTIFMLAFNITVPLADDFLDMMISALVIYLIYGILPLGYLGCLIGEAFFQLSKKYLYSSKVLGSVLYSLIGLVYAIGFYYVAFSNSADEMWILFAFVIVFVFCSVFYYLQRVKD</sequence>
<comment type="caution">
    <text evidence="2">The sequence shown here is derived from an EMBL/GenBank/DDBJ whole genome shotgun (WGS) entry which is preliminary data.</text>
</comment>
<accession>U6SQE4</accession>
<feature type="transmembrane region" description="Helical" evidence="1">
    <location>
        <begin position="38"/>
        <end position="66"/>
    </location>
</feature>
<gene>
    <name evidence="2" type="ORF">A33I_09380</name>
</gene>
<proteinExistence type="predicted"/>
<dbReference type="Proteomes" id="UP000017170">
    <property type="component" value="Unassembled WGS sequence"/>
</dbReference>
<keyword evidence="1" id="KW-0812">Transmembrane</keyword>
<dbReference type="EMBL" id="ATAE01000013">
    <property type="protein sequence ID" value="ERN53929.1"/>
    <property type="molecule type" value="Genomic_DNA"/>
</dbReference>
<reference evidence="2 3" key="1">
    <citation type="journal article" date="2013" name="Genome Announc.">
        <title>Genome Sequence of the Extreme Obligate Alkaliphile Bacillus marmarensis Strain DSM 21297.</title>
        <authorList>
            <person name="Wernick D.G."/>
            <person name="Choi K.Y."/>
            <person name="Tat C.A."/>
            <person name="Lafontaine Rivera J.G."/>
            <person name="Liao J.C."/>
        </authorList>
    </citation>
    <scope>NUCLEOTIDE SEQUENCE [LARGE SCALE GENOMIC DNA]</scope>
    <source>
        <strain evidence="2 3">DSM 21297</strain>
    </source>
</reference>
<organism evidence="2 3">
    <name type="scientific">Alkalihalophilus marmarensis DSM 21297</name>
    <dbReference type="NCBI Taxonomy" id="1188261"/>
    <lineage>
        <taxon>Bacteria</taxon>
        <taxon>Bacillati</taxon>
        <taxon>Bacillota</taxon>
        <taxon>Bacilli</taxon>
        <taxon>Bacillales</taxon>
        <taxon>Bacillaceae</taxon>
        <taxon>Alkalihalophilus</taxon>
    </lineage>
</organism>
<keyword evidence="3" id="KW-1185">Reference proteome</keyword>